<dbReference type="PANTHER" id="PTHR35788">
    <property type="entry name" value="EXPORTED PROTEIN-RELATED"/>
    <property type="match status" value="1"/>
</dbReference>
<dbReference type="Proteomes" id="UP000628079">
    <property type="component" value="Unassembled WGS sequence"/>
</dbReference>
<protein>
    <submittedName>
        <fullName evidence="3">Vanomycin resistance protein VanB</fullName>
    </submittedName>
</protein>
<evidence type="ECO:0000256" key="1">
    <source>
        <dbReference type="SAM" id="Phobius"/>
    </source>
</evidence>
<keyword evidence="1" id="KW-0812">Transmembrane</keyword>
<dbReference type="Pfam" id="PF04294">
    <property type="entry name" value="VanW"/>
    <property type="match status" value="1"/>
</dbReference>
<dbReference type="InterPro" id="IPR052913">
    <property type="entry name" value="Glycopeptide_resist_protein"/>
</dbReference>
<reference evidence="3" key="1">
    <citation type="journal article" date="2014" name="Int. J. Syst. Evol. Microbiol.">
        <title>Complete genome sequence of Corynebacterium casei LMG S-19264T (=DSM 44701T), isolated from a smear-ripened cheese.</title>
        <authorList>
            <consortium name="US DOE Joint Genome Institute (JGI-PGF)"/>
            <person name="Walter F."/>
            <person name="Albersmeier A."/>
            <person name="Kalinowski J."/>
            <person name="Ruckert C."/>
        </authorList>
    </citation>
    <scope>NUCLEOTIDE SEQUENCE</scope>
    <source>
        <strain evidence="3">CGMCC 1.10749</strain>
    </source>
</reference>
<reference evidence="3" key="2">
    <citation type="submission" date="2020-09" db="EMBL/GenBank/DDBJ databases">
        <authorList>
            <person name="Sun Q."/>
            <person name="Zhou Y."/>
        </authorList>
    </citation>
    <scope>NUCLEOTIDE SEQUENCE</scope>
    <source>
        <strain evidence="3">CGMCC 1.10749</strain>
    </source>
</reference>
<accession>A0A8H9KRH6</accession>
<sequence length="572" mass="59874">MTSEFDSDTGQARRRRRVTIASLVGALTLLVVGYVGAAAWASGRVPSDTTVGGVQIGGLGPAAARDALAKGVEKRATAPIELTAGDKKATIDPKEAGLAVDLDESVADLTGFSLNPVKVIGHLTGGVERGLTTKVDEDKLRAAVEKAAAELEIAPKDGSISVAGGKVAVVEPVKGQKVEVDPTAETVAAAWPRSAPIVAPVEESSPKVTAEELERVKTEFADKAMSGPIGIKAGDKTFEVPAVALAPAISFPADSEGRITPKLDDKLVVAVVSKAAAKAGATVAAKDASVTFRDGQPAVVPSRTGVALDTTKIVGPVTAALTSEERAAILPVTVAQPKFTTEKAQATLPKGQISTFTTYFNANGGGRVTNIRIAARALNGTYVPPGGTFSLNGVLGRRTPDKGYVKGGVISEGRLSENYGGGISQVSTTLFNAAFFAGVEFKEYMAHGFYISRYPEGREATISYPYPDNRWVNTTDGGIYIRASSTGGQVTVSFYGTKKWDVTATKSPRRNIVQPKKITDPSPECITQAPTPGFDVTVTRIFKQGGRTVRTQAFNTHYNPEDDVTCTHPDAK</sequence>
<keyword evidence="1" id="KW-1133">Transmembrane helix</keyword>
<dbReference type="PANTHER" id="PTHR35788:SF1">
    <property type="entry name" value="EXPORTED PROTEIN"/>
    <property type="match status" value="1"/>
</dbReference>
<organism evidence="3 4">
    <name type="scientific">Knoellia flava</name>
    <dbReference type="NCBI Taxonomy" id="913969"/>
    <lineage>
        <taxon>Bacteria</taxon>
        <taxon>Bacillati</taxon>
        <taxon>Actinomycetota</taxon>
        <taxon>Actinomycetes</taxon>
        <taxon>Micrococcales</taxon>
        <taxon>Intrasporangiaceae</taxon>
        <taxon>Knoellia</taxon>
    </lineage>
</organism>
<name>A0A8H9KRH6_9MICO</name>
<comment type="caution">
    <text evidence="3">The sequence shown here is derived from an EMBL/GenBank/DDBJ whole genome shotgun (WGS) entry which is preliminary data.</text>
</comment>
<evidence type="ECO:0000259" key="2">
    <source>
        <dbReference type="Pfam" id="PF12229"/>
    </source>
</evidence>
<gene>
    <name evidence="3" type="ORF">GCM10011314_10550</name>
</gene>
<evidence type="ECO:0000313" key="3">
    <source>
        <dbReference type="EMBL" id="GGB72939.1"/>
    </source>
</evidence>
<keyword evidence="1" id="KW-0472">Membrane</keyword>
<dbReference type="Pfam" id="PF12229">
    <property type="entry name" value="PG_binding_4"/>
    <property type="match status" value="2"/>
</dbReference>
<feature type="domain" description="YoaR-like putative peptidoglycan binding" evidence="2">
    <location>
        <begin position="258"/>
        <end position="324"/>
    </location>
</feature>
<feature type="domain" description="YoaR-like putative peptidoglycan binding" evidence="2">
    <location>
        <begin position="90"/>
        <end position="192"/>
    </location>
</feature>
<proteinExistence type="predicted"/>
<evidence type="ECO:0000313" key="4">
    <source>
        <dbReference type="Proteomes" id="UP000628079"/>
    </source>
</evidence>
<dbReference type="InterPro" id="IPR022029">
    <property type="entry name" value="YoaR-like_PG-bd"/>
</dbReference>
<dbReference type="AlphaFoldDB" id="A0A8H9KRH6"/>
<dbReference type="RefSeq" id="WP_035947087.1">
    <property type="nucleotide sequence ID" value="NZ_BMEA01000001.1"/>
</dbReference>
<dbReference type="EMBL" id="BMEA01000001">
    <property type="protein sequence ID" value="GGB72939.1"/>
    <property type="molecule type" value="Genomic_DNA"/>
</dbReference>
<feature type="transmembrane region" description="Helical" evidence="1">
    <location>
        <begin position="20"/>
        <end position="41"/>
    </location>
</feature>
<dbReference type="InterPro" id="IPR007391">
    <property type="entry name" value="Vancomycin_resist_VanW"/>
</dbReference>